<dbReference type="GO" id="GO:0000155">
    <property type="term" value="F:phosphorelay sensor kinase activity"/>
    <property type="evidence" value="ECO:0007669"/>
    <property type="project" value="InterPro"/>
</dbReference>
<evidence type="ECO:0000256" key="2">
    <source>
        <dbReference type="ARBA" id="ARBA00012438"/>
    </source>
</evidence>
<feature type="compositionally biased region" description="Low complexity" evidence="13">
    <location>
        <begin position="908"/>
        <end position="920"/>
    </location>
</feature>
<dbReference type="GO" id="GO:0003677">
    <property type="term" value="F:DNA binding"/>
    <property type="evidence" value="ECO:0007669"/>
    <property type="project" value="UniProtKB-KW"/>
</dbReference>
<feature type="domain" description="Histidine kinase" evidence="14">
    <location>
        <begin position="506"/>
        <end position="726"/>
    </location>
</feature>
<dbReference type="SUPFAM" id="SSF52172">
    <property type="entry name" value="CheY-like"/>
    <property type="match status" value="2"/>
</dbReference>
<protein>
    <recommendedName>
        <fullName evidence="10">Sensory/regulatory protein RpfC</fullName>
        <ecNumber evidence="2">2.7.13.3</ecNumber>
    </recommendedName>
</protein>
<evidence type="ECO:0000313" key="16">
    <source>
        <dbReference type="EMBL" id="MBB4657921.1"/>
    </source>
</evidence>
<dbReference type="GO" id="GO:0006096">
    <property type="term" value="P:glycolytic process"/>
    <property type="evidence" value="ECO:0007669"/>
    <property type="project" value="InterPro"/>
</dbReference>
<dbReference type="InterPro" id="IPR036097">
    <property type="entry name" value="HisK_dim/P_sf"/>
</dbReference>
<dbReference type="PANTHER" id="PTHR45339:SF1">
    <property type="entry name" value="HYBRID SIGNAL TRANSDUCTION HISTIDINE KINASE J"/>
    <property type="match status" value="1"/>
</dbReference>
<dbReference type="InterPro" id="IPR003594">
    <property type="entry name" value="HATPase_dom"/>
</dbReference>
<dbReference type="SMART" id="SM00388">
    <property type="entry name" value="HisKA"/>
    <property type="match status" value="1"/>
</dbReference>
<dbReference type="InterPro" id="IPR001789">
    <property type="entry name" value="Sig_transdc_resp-reg_receiver"/>
</dbReference>
<feature type="modified residue" description="4-aspartylphosphate" evidence="11">
    <location>
        <position position="797"/>
    </location>
</feature>
<comment type="catalytic activity">
    <reaction evidence="1">
        <text>ATP + protein L-histidine = ADP + protein N-phospho-L-histidine.</text>
        <dbReference type="EC" id="2.7.13.3"/>
    </reaction>
</comment>
<dbReference type="InterPro" id="IPR043129">
    <property type="entry name" value="ATPase_NBD"/>
</dbReference>
<dbReference type="SMART" id="SM00448">
    <property type="entry name" value="REC"/>
    <property type="match status" value="2"/>
</dbReference>
<evidence type="ECO:0000256" key="9">
    <source>
        <dbReference type="ARBA" id="ARBA00064003"/>
    </source>
</evidence>
<dbReference type="CDD" id="cd16922">
    <property type="entry name" value="HATPase_EvgS-ArcB-TorS-like"/>
    <property type="match status" value="1"/>
</dbReference>
<dbReference type="Pfam" id="PF02518">
    <property type="entry name" value="HATPase_c"/>
    <property type="match status" value="1"/>
</dbReference>
<dbReference type="Proteomes" id="UP000563524">
    <property type="component" value="Unassembled WGS sequence"/>
</dbReference>
<dbReference type="GO" id="GO:0005536">
    <property type="term" value="F:D-glucose binding"/>
    <property type="evidence" value="ECO:0007669"/>
    <property type="project" value="InterPro"/>
</dbReference>
<dbReference type="Gene3D" id="3.30.420.40">
    <property type="match status" value="1"/>
</dbReference>
<dbReference type="PRINTS" id="PR00344">
    <property type="entry name" value="BCTRLSENSOR"/>
</dbReference>
<keyword evidence="5" id="KW-0547">Nucleotide-binding</keyword>
<evidence type="ECO:0000256" key="10">
    <source>
        <dbReference type="ARBA" id="ARBA00068150"/>
    </source>
</evidence>
<evidence type="ECO:0000256" key="6">
    <source>
        <dbReference type="ARBA" id="ARBA00022777"/>
    </source>
</evidence>
<evidence type="ECO:0000313" key="17">
    <source>
        <dbReference type="Proteomes" id="UP000563524"/>
    </source>
</evidence>
<dbReference type="PROSITE" id="PS50110">
    <property type="entry name" value="RESPONSE_REGULATORY"/>
    <property type="match status" value="2"/>
</dbReference>
<feature type="region of interest" description="Disordered" evidence="13">
    <location>
        <begin position="901"/>
        <end position="929"/>
    </location>
</feature>
<evidence type="ECO:0000259" key="14">
    <source>
        <dbReference type="PROSITE" id="PS50109"/>
    </source>
</evidence>
<dbReference type="PANTHER" id="PTHR45339">
    <property type="entry name" value="HYBRID SIGNAL TRANSDUCTION HISTIDINE KINASE J"/>
    <property type="match status" value="1"/>
</dbReference>
<dbReference type="EMBL" id="JACHOB010000001">
    <property type="protein sequence ID" value="MBB4657921.1"/>
    <property type="molecule type" value="Genomic_DNA"/>
</dbReference>
<evidence type="ECO:0000256" key="8">
    <source>
        <dbReference type="ARBA" id="ARBA00023012"/>
    </source>
</evidence>
<dbReference type="Gene3D" id="3.40.367.20">
    <property type="match status" value="1"/>
</dbReference>
<comment type="caution">
    <text evidence="16">The sequence shown here is derived from an EMBL/GenBank/DDBJ whole genome shotgun (WGS) entry which is preliminary data.</text>
</comment>
<comment type="similarity">
    <text evidence="12">Belongs to the bacterial glucokinase family.</text>
</comment>
<dbReference type="EC" id="2.7.13.3" evidence="2"/>
<evidence type="ECO:0000256" key="4">
    <source>
        <dbReference type="ARBA" id="ARBA00022679"/>
    </source>
</evidence>
<dbReference type="InterPro" id="IPR011006">
    <property type="entry name" value="CheY-like_superfamily"/>
</dbReference>
<dbReference type="GO" id="GO:0004340">
    <property type="term" value="F:glucokinase activity"/>
    <property type="evidence" value="ECO:0007669"/>
    <property type="project" value="InterPro"/>
</dbReference>
<keyword evidence="3 11" id="KW-0597">Phosphoprotein</keyword>
<dbReference type="GO" id="GO:0005524">
    <property type="term" value="F:ATP binding"/>
    <property type="evidence" value="ECO:0007669"/>
    <property type="project" value="UniProtKB-KW"/>
</dbReference>
<dbReference type="AlphaFoldDB" id="A0A840I0X0"/>
<keyword evidence="8" id="KW-0902">Two-component regulatory system</keyword>
<dbReference type="CDD" id="cd00082">
    <property type="entry name" value="HisKA"/>
    <property type="match status" value="1"/>
</dbReference>
<feature type="modified residue" description="4-aspartylphosphate" evidence="11">
    <location>
        <position position="1005"/>
    </location>
</feature>
<dbReference type="InterPro" id="IPR003661">
    <property type="entry name" value="HisK_dim/P_dom"/>
</dbReference>
<keyword evidence="4" id="KW-0808">Transferase</keyword>
<dbReference type="Gene3D" id="3.40.50.2300">
    <property type="match status" value="2"/>
</dbReference>
<name>A0A840I0X0_9PROT</name>
<feature type="domain" description="Response regulatory" evidence="15">
    <location>
        <begin position="746"/>
        <end position="864"/>
    </location>
</feature>
<dbReference type="Pfam" id="PF00512">
    <property type="entry name" value="HisKA"/>
    <property type="match status" value="1"/>
</dbReference>
<dbReference type="InterPro" id="IPR004358">
    <property type="entry name" value="Sig_transdc_His_kin-like_C"/>
</dbReference>
<dbReference type="SUPFAM" id="SSF55874">
    <property type="entry name" value="ATPase domain of HSP90 chaperone/DNA topoisomerase II/histidine kinase"/>
    <property type="match status" value="1"/>
</dbReference>
<keyword evidence="17" id="KW-1185">Reference proteome</keyword>
<comment type="subunit">
    <text evidence="9">At low DSF concentrations, interacts with RpfF.</text>
</comment>
<dbReference type="Pfam" id="PF02685">
    <property type="entry name" value="Glucokinase"/>
    <property type="match status" value="1"/>
</dbReference>
<keyword evidence="7" id="KW-0067">ATP-binding</keyword>
<accession>A0A840I0X0</accession>
<evidence type="ECO:0000259" key="15">
    <source>
        <dbReference type="PROSITE" id="PS50110"/>
    </source>
</evidence>
<evidence type="ECO:0000256" key="3">
    <source>
        <dbReference type="ARBA" id="ARBA00022553"/>
    </source>
</evidence>
<dbReference type="SMART" id="SM00387">
    <property type="entry name" value="HATPase_c"/>
    <property type="match status" value="1"/>
</dbReference>
<dbReference type="RefSeq" id="WP_183815375.1">
    <property type="nucleotide sequence ID" value="NZ_JACHOB010000001.1"/>
</dbReference>
<dbReference type="SUPFAM" id="SSF47384">
    <property type="entry name" value="Homodimeric domain of signal transducing histidine kinase"/>
    <property type="match status" value="1"/>
</dbReference>
<dbReference type="FunFam" id="3.30.565.10:FF:000010">
    <property type="entry name" value="Sensor histidine kinase RcsC"/>
    <property type="match status" value="1"/>
</dbReference>
<feature type="domain" description="Response regulatory" evidence="15">
    <location>
        <begin position="956"/>
        <end position="1075"/>
    </location>
</feature>
<evidence type="ECO:0000256" key="7">
    <source>
        <dbReference type="ARBA" id="ARBA00022840"/>
    </source>
</evidence>
<organism evidence="16 17">
    <name type="scientific">Parvularcula dongshanensis</name>
    <dbReference type="NCBI Taxonomy" id="1173995"/>
    <lineage>
        <taxon>Bacteria</taxon>
        <taxon>Pseudomonadati</taxon>
        <taxon>Pseudomonadota</taxon>
        <taxon>Alphaproteobacteria</taxon>
        <taxon>Parvularculales</taxon>
        <taxon>Parvularculaceae</taxon>
        <taxon>Parvularcula</taxon>
    </lineage>
</organism>
<evidence type="ECO:0000256" key="13">
    <source>
        <dbReference type="SAM" id="MobiDB-lite"/>
    </source>
</evidence>
<dbReference type="InterPro" id="IPR036890">
    <property type="entry name" value="HATPase_C_sf"/>
</dbReference>
<evidence type="ECO:0000256" key="12">
    <source>
        <dbReference type="RuleBase" id="RU004046"/>
    </source>
</evidence>
<dbReference type="FunFam" id="1.10.287.130:FF:000002">
    <property type="entry name" value="Two-component osmosensing histidine kinase"/>
    <property type="match status" value="1"/>
</dbReference>
<sequence length="1088" mass="115736">MRFDAVVADFEHDVISFALLEAGGARPRYAYCEEYPREAFDTVTEVVARYKASVPDESWPAHLTIALRGPTGEDTLRIMGTDWAFRRAELRDAFGFTDVFVTNDVAALATALPLLETSDVLPLCMSEEARAVATSRMNDQDAFSPLQPDRAASGRASRMAVINVDDGGLGVAVVDRQGGGERVLDSEAGHASFGPVTEDELALRVWLGEEHSHVSWELAAAKGLPGFYAVFCDREGREAQRLSSLEVILYGQTGADPACGRAIEAYCAMIGRFMGDVVLQTGAFDGVYIAGGMAKSCRALFEGSDFRRAFEDKGVHENLLARTPTGLIVHPNPKLTGAARHRAQVLAERARRIQGAVDAQSQVNDLYECHGTSTAILSRKGRLVMRAEKLFADAPMPDGMLDTGMPFEQVIGALVAAGQIEEAEGEAARLRLAAGVRFELTRRSFGGRRFKLVGAPRPGGGMLIVDSDRTEETQQSKSMQDLAQTLRAAKAKADAASRAKSEFLANMSHEIRTPMNGVLGMADLLGRTSLAPEQAQMVEIITGSAQGLLRVINDILDFSKVEAGKMRLDPHPFSLRALCEDVASAFAAQVEQRGIELMVRYAPGTPEAVVGDAGRLRQALTNLVGNAVKFTDEGHVLLDVFGETKDGQALLKIAVTDTGCGIPKDQQAIIFEVFGQADGSATRQHEGTGLGLNITRSIITLMGGSIGLYSEAEKGSTFTVEVALPLSEVVPEPVRGAGSVDLQGTRVLVVDDKAINRRIIAEQVRVWGCVPICVESASAALTAVFDEAQRFDVAILDFQMPGLDGVELARRLRDDPRTGSMPLILLTSVGHVAEAEGYADARFDVTLVKPARAAQIEEAIAGVVRHAKGVPMSADPVAEGPAAEDMRAAEETVQLGDEACHRRDGARPAQGEAAPEASAEAGKDVPPAPAAAVPIASPAPAVQAAPAVLPAAGKLRVLVAEDNPVNRMVIGAMLVGDAYEVVMAEDGKAAVEAYGAAVPDVVLMDISMPKLDGLEATRAIRRMEAERNARRVPIIGVTAHAVGDVRATCLEAGMDEYVSKPLQQQDVLGAIKTVLSTEGQSSAQARSS</sequence>
<keyword evidence="6 16" id="KW-0418">Kinase</keyword>
<dbReference type="Pfam" id="PF00072">
    <property type="entry name" value="Response_reg"/>
    <property type="match status" value="2"/>
</dbReference>
<dbReference type="InterPro" id="IPR005467">
    <property type="entry name" value="His_kinase_dom"/>
</dbReference>
<dbReference type="PROSITE" id="PS50109">
    <property type="entry name" value="HIS_KIN"/>
    <property type="match status" value="1"/>
</dbReference>
<reference evidence="16 17" key="1">
    <citation type="submission" date="2020-08" db="EMBL/GenBank/DDBJ databases">
        <title>Genomic Encyclopedia of Type Strains, Phase IV (KMG-IV): sequencing the most valuable type-strain genomes for metagenomic binning, comparative biology and taxonomic classification.</title>
        <authorList>
            <person name="Goeker M."/>
        </authorList>
    </citation>
    <scope>NUCLEOTIDE SEQUENCE [LARGE SCALE GENOMIC DNA]</scope>
    <source>
        <strain evidence="16 17">DSM 102850</strain>
    </source>
</reference>
<dbReference type="Gene3D" id="1.10.287.130">
    <property type="match status" value="1"/>
</dbReference>
<dbReference type="CDD" id="cd17546">
    <property type="entry name" value="REC_hyHK_CKI1_RcsC-like"/>
    <property type="match status" value="2"/>
</dbReference>
<dbReference type="SUPFAM" id="SSF53067">
    <property type="entry name" value="Actin-like ATPase domain"/>
    <property type="match status" value="1"/>
</dbReference>
<gene>
    <name evidence="16" type="ORF">GGQ59_000421</name>
</gene>
<evidence type="ECO:0000256" key="5">
    <source>
        <dbReference type="ARBA" id="ARBA00022741"/>
    </source>
</evidence>
<dbReference type="CDD" id="cd24008">
    <property type="entry name" value="ASKHA_NBD_GLK"/>
    <property type="match status" value="1"/>
</dbReference>
<dbReference type="InterPro" id="IPR003836">
    <property type="entry name" value="Glucokinase"/>
</dbReference>
<proteinExistence type="inferred from homology"/>
<dbReference type="Gene3D" id="3.30.565.10">
    <property type="entry name" value="Histidine kinase-like ATPase, C-terminal domain"/>
    <property type="match status" value="1"/>
</dbReference>
<evidence type="ECO:0000256" key="1">
    <source>
        <dbReference type="ARBA" id="ARBA00000085"/>
    </source>
</evidence>
<evidence type="ECO:0000256" key="11">
    <source>
        <dbReference type="PROSITE-ProRule" id="PRU00169"/>
    </source>
</evidence>
<keyword evidence="16" id="KW-0238">DNA-binding</keyword>